<organism evidence="9 10">
    <name type="scientific">Geotrichum candidum</name>
    <name type="common">Oospora lactis</name>
    <name type="synonym">Dipodascus geotrichum</name>
    <dbReference type="NCBI Taxonomy" id="1173061"/>
    <lineage>
        <taxon>Eukaryota</taxon>
        <taxon>Fungi</taxon>
        <taxon>Dikarya</taxon>
        <taxon>Ascomycota</taxon>
        <taxon>Saccharomycotina</taxon>
        <taxon>Dipodascomycetes</taxon>
        <taxon>Dipodascales</taxon>
        <taxon>Dipodascaceae</taxon>
        <taxon>Geotrichum</taxon>
    </lineage>
</organism>
<evidence type="ECO:0000256" key="5">
    <source>
        <dbReference type="ARBA" id="ARBA00023128"/>
    </source>
</evidence>
<evidence type="ECO:0000256" key="8">
    <source>
        <dbReference type="SAM" id="MobiDB-lite"/>
    </source>
</evidence>
<feature type="region of interest" description="Disordered" evidence="8">
    <location>
        <begin position="27"/>
        <end position="50"/>
    </location>
</feature>
<keyword evidence="3" id="KW-0809">Transit peptide</keyword>
<comment type="caution">
    <text evidence="9">The sequence shown here is derived from an EMBL/GenBank/DDBJ whole genome shotgun (WGS) entry which is preliminary data.</text>
</comment>
<sequence>MLSRQLLRNQLTASSRLVSTSLSFTRLASGGGKKTSFSRKSVSSGSKNRAPKKINGASIYSFKHTAPYSKFNLNAPELSEELGGTKVLDLSAEKAELFNNSSVYKFSENASKSLTIFGSFKPTQRHELFKDHATLIRKDTSAALFDVIEGGISGSSNSNRICITGAKGVGKSSALAQAQAFAVEKGYVVIPVSRAFDLLSGRFDTAANKKNKASKIFLQPMYVKKLLKTIASGNKEVLKTIKISKNYTFGDASTRSELKFNAGESTLYDLIKRSNKEGHAEDVYIFNAFIDELSTQTSAPVLFTLDELNIFSYQPFALNRDFDNNPIYHGDLQVPNTFLQFLSGERSFQKGAVIGSLAGAYGFSETLQVGLGQKAEPKAYAKKSEYDEVLASKLKGVKSIEVSHLTYEETASLLEYYKNGQVFSDELNEQFIQQKYFLSGNGNAQALIKSVTEVYY</sequence>
<evidence type="ECO:0000313" key="9">
    <source>
        <dbReference type="EMBL" id="CDO55462.1"/>
    </source>
</evidence>
<name>A0A0J9XEY0_GEOCN</name>
<keyword evidence="4 9" id="KW-0689">Ribosomal protein</keyword>
<dbReference type="PANTHER" id="PTHR12810:SF0">
    <property type="entry name" value="SMALL RIBOSOMAL SUBUNIT PROTEIN MS29"/>
    <property type="match status" value="1"/>
</dbReference>
<reference evidence="9" key="1">
    <citation type="submission" date="2014-03" db="EMBL/GenBank/DDBJ databases">
        <authorList>
            <person name="Casaregola S."/>
        </authorList>
    </citation>
    <scope>NUCLEOTIDE SEQUENCE [LARGE SCALE GENOMIC DNA]</scope>
    <source>
        <strain evidence="9">CLIB 918</strain>
    </source>
</reference>
<comment type="similarity">
    <text evidence="2">Belongs to the mitochondrion-specific ribosomal protein mS29 family.</text>
</comment>
<evidence type="ECO:0000256" key="4">
    <source>
        <dbReference type="ARBA" id="ARBA00022980"/>
    </source>
</evidence>
<protein>
    <recommendedName>
        <fullName evidence="7">Small ribosomal subunit protein mS29</fullName>
    </recommendedName>
</protein>
<accession>A0A0J9XEY0</accession>
<evidence type="ECO:0000256" key="7">
    <source>
        <dbReference type="ARBA" id="ARBA00035140"/>
    </source>
</evidence>
<keyword evidence="5" id="KW-0496">Mitochondrion</keyword>
<evidence type="ECO:0000313" key="10">
    <source>
        <dbReference type="Proteomes" id="UP000242525"/>
    </source>
</evidence>
<dbReference type="AlphaFoldDB" id="A0A0J9XEY0"/>
<keyword evidence="6" id="KW-0687">Ribonucleoprotein</keyword>
<dbReference type="EMBL" id="CCBN010000011">
    <property type="protein sequence ID" value="CDO55462.1"/>
    <property type="molecule type" value="Genomic_DNA"/>
</dbReference>
<comment type="subcellular location">
    <subcellularLocation>
        <location evidence="1">Mitochondrion</location>
    </subcellularLocation>
</comment>
<evidence type="ECO:0000256" key="3">
    <source>
        <dbReference type="ARBA" id="ARBA00022946"/>
    </source>
</evidence>
<dbReference type="Proteomes" id="UP000242525">
    <property type="component" value="Unassembled WGS sequence"/>
</dbReference>
<dbReference type="STRING" id="1173061.A0A0J9XEY0"/>
<feature type="compositionally biased region" description="Low complexity" evidence="8">
    <location>
        <begin position="34"/>
        <end position="47"/>
    </location>
</feature>
<gene>
    <name evidence="9" type="ORF">BN980_GECA11s01561g</name>
</gene>
<keyword evidence="10" id="KW-1185">Reference proteome</keyword>
<evidence type="ECO:0000256" key="6">
    <source>
        <dbReference type="ARBA" id="ARBA00023274"/>
    </source>
</evidence>
<dbReference type="InterPro" id="IPR019368">
    <property type="entry name" value="Ribosomal_mS29"/>
</dbReference>
<dbReference type="Pfam" id="PF10236">
    <property type="entry name" value="DAP3"/>
    <property type="match status" value="1"/>
</dbReference>
<dbReference type="GO" id="GO:0005763">
    <property type="term" value="C:mitochondrial small ribosomal subunit"/>
    <property type="evidence" value="ECO:0007669"/>
    <property type="project" value="TreeGrafter"/>
</dbReference>
<proteinExistence type="inferred from homology"/>
<dbReference type="PANTHER" id="PTHR12810">
    <property type="entry name" value="MITOCHONDRIAL 28S RIBOSOMAL PROTEIN S29"/>
    <property type="match status" value="1"/>
</dbReference>
<dbReference type="GO" id="GO:0003735">
    <property type="term" value="F:structural constituent of ribosome"/>
    <property type="evidence" value="ECO:0007669"/>
    <property type="project" value="TreeGrafter"/>
</dbReference>
<evidence type="ECO:0000256" key="2">
    <source>
        <dbReference type="ARBA" id="ARBA00009863"/>
    </source>
</evidence>
<evidence type="ECO:0000256" key="1">
    <source>
        <dbReference type="ARBA" id="ARBA00004173"/>
    </source>
</evidence>
<dbReference type="OrthoDB" id="274828at2759"/>